<dbReference type="RefSeq" id="XP_013398458.1">
    <property type="nucleotide sequence ID" value="XM_013543004.1"/>
</dbReference>
<dbReference type="STRING" id="7574.A0A1S3HXM4"/>
<proteinExistence type="predicted"/>
<accession>A0A1S3HXM4</accession>
<reference evidence="2 3" key="1">
    <citation type="submission" date="2025-04" db="UniProtKB">
        <authorList>
            <consortium name="RefSeq"/>
        </authorList>
    </citation>
    <scope>IDENTIFICATION</scope>
    <source>
        <tissue evidence="2 3">Gonads</tissue>
    </source>
</reference>
<dbReference type="AlphaFoldDB" id="A0A1S3HXM4"/>
<dbReference type="GeneID" id="106159128"/>
<sequence>MLLNADVYIFASQMSGREREQKKVVVGRKAEFLPEAGENKAYVLLSYIFPCEGTILSWEYFRRDSVITPYACVWRRVAENGPHCYMLVGYTELPPSDSVDGHQVVPIDPSERIQVKPGDILGIFHSVYNIHGAVATAKKDQGVDEDLHSTILADVYEEDIDIGDVVDFQEKNMTCEKRSFSIRAHVQPS</sequence>
<dbReference type="KEGG" id="lak:106164951"/>
<evidence type="ECO:0000313" key="3">
    <source>
        <dbReference type="RefSeq" id="XP_013398458.1"/>
    </source>
</evidence>
<evidence type="ECO:0000313" key="2">
    <source>
        <dbReference type="RefSeq" id="XP_013390780.1"/>
    </source>
</evidence>
<organism evidence="1 2">
    <name type="scientific">Lingula anatina</name>
    <name type="common">Brachiopod</name>
    <name type="synonym">Lingula unguis</name>
    <dbReference type="NCBI Taxonomy" id="7574"/>
    <lineage>
        <taxon>Eukaryota</taxon>
        <taxon>Metazoa</taxon>
        <taxon>Spiralia</taxon>
        <taxon>Lophotrochozoa</taxon>
        <taxon>Brachiopoda</taxon>
        <taxon>Linguliformea</taxon>
        <taxon>Lingulata</taxon>
        <taxon>Lingulida</taxon>
        <taxon>Linguloidea</taxon>
        <taxon>Lingulidae</taxon>
        <taxon>Lingula</taxon>
    </lineage>
</organism>
<dbReference type="KEGG" id="lak:106159128"/>
<keyword evidence="1" id="KW-1185">Reference proteome</keyword>
<name>A0A1S3HXM4_LINAN</name>
<gene>
    <name evidence="2" type="primary">LOC106159128</name>
    <name evidence="3" type="synonym">LOC106164951</name>
</gene>
<evidence type="ECO:0000313" key="1">
    <source>
        <dbReference type="Proteomes" id="UP000085678"/>
    </source>
</evidence>
<dbReference type="OrthoDB" id="10070760at2759"/>
<dbReference type="RefSeq" id="XP_013390780.1">
    <property type="nucleotide sequence ID" value="XM_013535326.1"/>
</dbReference>
<dbReference type="GeneID" id="106164951"/>
<dbReference type="Proteomes" id="UP000085678">
    <property type="component" value="Unplaced"/>
</dbReference>
<protein>
    <submittedName>
        <fullName evidence="2">Uncharacterized protein LOC106159128 isoform X1</fullName>
    </submittedName>
    <submittedName>
        <fullName evidence="3">Uncharacterized protein LOC106164951 isoform X1</fullName>
    </submittedName>
</protein>